<dbReference type="Proteomes" id="UP001201812">
    <property type="component" value="Unassembled WGS sequence"/>
</dbReference>
<evidence type="ECO:0000313" key="2">
    <source>
        <dbReference type="Proteomes" id="UP001201812"/>
    </source>
</evidence>
<organism evidence="1 2">
    <name type="scientific">Ditylenchus destructor</name>
    <dbReference type="NCBI Taxonomy" id="166010"/>
    <lineage>
        <taxon>Eukaryota</taxon>
        <taxon>Metazoa</taxon>
        <taxon>Ecdysozoa</taxon>
        <taxon>Nematoda</taxon>
        <taxon>Chromadorea</taxon>
        <taxon>Rhabditida</taxon>
        <taxon>Tylenchina</taxon>
        <taxon>Tylenchomorpha</taxon>
        <taxon>Sphaerularioidea</taxon>
        <taxon>Anguinidae</taxon>
        <taxon>Anguininae</taxon>
        <taxon>Ditylenchus</taxon>
    </lineage>
</organism>
<dbReference type="AlphaFoldDB" id="A0AAD4MUN7"/>
<dbReference type="Gene3D" id="1.10.10.60">
    <property type="entry name" value="Homeodomain-like"/>
    <property type="match status" value="1"/>
</dbReference>
<accession>A0AAD4MUN7</accession>
<name>A0AAD4MUN7_9BILA</name>
<gene>
    <name evidence="1" type="ORF">DdX_14439</name>
</gene>
<sequence length="106" mass="11792">MSTIQRRRVIDIATKLEIIEASKTCKPEELAKIFDIPSGTIRNILQHKASILEAANGGLNLERSRVAMKGKYAELNNALLKWANAVRAQGEYITDVSYKVPLTIIP</sequence>
<proteinExistence type="predicted"/>
<comment type="caution">
    <text evidence="1">The sequence shown here is derived from an EMBL/GenBank/DDBJ whole genome shotgun (WGS) entry which is preliminary data.</text>
</comment>
<evidence type="ECO:0008006" key="3">
    <source>
        <dbReference type="Google" id="ProtNLM"/>
    </source>
</evidence>
<dbReference type="EMBL" id="JAKKPZ010000071">
    <property type="protein sequence ID" value="KAI1704199.1"/>
    <property type="molecule type" value="Genomic_DNA"/>
</dbReference>
<keyword evidence="2" id="KW-1185">Reference proteome</keyword>
<protein>
    <recommendedName>
        <fullName evidence="3">HTH psq-type domain-containing protein</fullName>
    </recommendedName>
</protein>
<reference evidence="1" key="1">
    <citation type="submission" date="2022-01" db="EMBL/GenBank/DDBJ databases">
        <title>Genome Sequence Resource for Two Populations of Ditylenchus destructor, the Migratory Endoparasitic Phytonematode.</title>
        <authorList>
            <person name="Zhang H."/>
            <person name="Lin R."/>
            <person name="Xie B."/>
        </authorList>
    </citation>
    <scope>NUCLEOTIDE SEQUENCE</scope>
    <source>
        <strain evidence="1">BazhouSP</strain>
    </source>
</reference>
<evidence type="ECO:0000313" key="1">
    <source>
        <dbReference type="EMBL" id="KAI1704199.1"/>
    </source>
</evidence>